<evidence type="ECO:0000256" key="8">
    <source>
        <dbReference type="ARBA" id="ARBA00033766"/>
    </source>
</evidence>
<feature type="binding site" evidence="13">
    <location>
        <position position="469"/>
    </location>
    <ligand>
        <name>GMP</name>
        <dbReference type="ChEBI" id="CHEBI:58115"/>
    </ligand>
</feature>
<evidence type="ECO:0000256" key="2">
    <source>
        <dbReference type="ARBA" id="ARBA00011245"/>
    </source>
</evidence>
<feature type="active site" description="GMP-histidine intermediate" evidence="12">
    <location>
        <position position="393"/>
    </location>
</feature>
<feature type="binding site" evidence="13">
    <location>
        <begin position="393"/>
        <end position="396"/>
    </location>
    <ligand>
        <name>GMP</name>
        <dbReference type="ChEBI" id="CHEBI:58115"/>
    </ligand>
</feature>
<comment type="function">
    <text evidence="9">Essential for tRNA splicing and maturation. Acts by directly joining spliced tRNA halves to mature-sized tRNAs. Joins RNA with 2',3'-cyclic-phosphate or 3'-phosphate ends to RNA with 5'-hydroxy ends.</text>
</comment>
<evidence type="ECO:0000256" key="15">
    <source>
        <dbReference type="RuleBase" id="RU371113"/>
    </source>
</evidence>
<feature type="binding site" evidence="13">
    <location>
        <position position="374"/>
    </location>
    <ligand>
        <name>GMP</name>
        <dbReference type="ChEBI" id="CHEBI:58115"/>
    </ligand>
</feature>
<keyword evidence="6 13" id="KW-0342">GTP-binding</keyword>
<comment type="cofactor">
    <cofactor evidence="14 15">
        <name>Mn(2+)</name>
        <dbReference type="ChEBI" id="CHEBI:29035"/>
    </cofactor>
    <text evidence="14 15">Binds 2 manganese ions per subunit.</text>
</comment>
<evidence type="ECO:0000256" key="1">
    <source>
        <dbReference type="ARBA" id="ARBA00008071"/>
    </source>
</evidence>
<evidence type="ECO:0000256" key="7">
    <source>
        <dbReference type="ARBA" id="ARBA00023211"/>
    </source>
</evidence>
<organism evidence="16">
    <name type="scientific">Caldiarchaeum subterraneum</name>
    <dbReference type="NCBI Taxonomy" id="311458"/>
    <lineage>
        <taxon>Archaea</taxon>
        <taxon>Nitrososphaerota</taxon>
        <taxon>Candidatus Caldarchaeales</taxon>
        <taxon>Candidatus Caldarchaeaceae</taxon>
        <taxon>Candidatus Caldarchaeum</taxon>
    </lineage>
</organism>
<proteinExistence type="inferred from homology"/>
<dbReference type="PANTHER" id="PTHR11118">
    <property type="entry name" value="RNA-SPLICING LIGASE RTCB HOMOLOG"/>
    <property type="match status" value="1"/>
</dbReference>
<dbReference type="EMBL" id="DRWN01000047">
    <property type="protein sequence ID" value="HHK68633.1"/>
    <property type="molecule type" value="Genomic_DNA"/>
</dbReference>
<keyword evidence="5 13" id="KW-0547">Nucleotide-binding</keyword>
<accession>A0A7C5QRH1</accession>
<dbReference type="GO" id="GO:0170057">
    <property type="term" value="F:RNA ligase (GTP) activity"/>
    <property type="evidence" value="ECO:0007669"/>
    <property type="project" value="UniProtKB-EC"/>
</dbReference>
<evidence type="ECO:0000256" key="12">
    <source>
        <dbReference type="PIRSR" id="PIRSR601233-1"/>
    </source>
</evidence>
<keyword evidence="7 14" id="KW-0464">Manganese</keyword>
<dbReference type="PANTHER" id="PTHR11118:SF1">
    <property type="entry name" value="RNA-SPLICING LIGASE RTCB HOMOLOG"/>
    <property type="match status" value="1"/>
</dbReference>
<dbReference type="AlphaFoldDB" id="A0A7C5QRH1"/>
<comment type="catalytic activity">
    <reaction evidence="10">
        <text>a 3'-end 3'-phospho-ribonucleotide-RNA + a 5'-end dephospho-ribonucleoside-RNA + GTP = a ribonucleotidyl-ribonucleotide-RNA + GMP + diphosphate</text>
        <dbReference type="Rhea" id="RHEA:68076"/>
        <dbReference type="Rhea" id="RHEA-COMP:10463"/>
        <dbReference type="Rhea" id="RHEA-COMP:13936"/>
        <dbReference type="Rhea" id="RHEA-COMP:17355"/>
        <dbReference type="ChEBI" id="CHEBI:33019"/>
        <dbReference type="ChEBI" id="CHEBI:37565"/>
        <dbReference type="ChEBI" id="CHEBI:58115"/>
        <dbReference type="ChEBI" id="CHEBI:83062"/>
        <dbReference type="ChEBI" id="CHEBI:138284"/>
        <dbReference type="ChEBI" id="CHEBI:173118"/>
        <dbReference type="EC" id="6.5.1.8"/>
    </reaction>
</comment>
<evidence type="ECO:0000256" key="13">
    <source>
        <dbReference type="PIRSR" id="PIRSR601233-2"/>
    </source>
</evidence>
<feature type="binding site" evidence="13">
    <location>
        <begin position="318"/>
        <end position="319"/>
    </location>
    <ligand>
        <name>GMP</name>
        <dbReference type="ChEBI" id="CHEBI:58115"/>
    </ligand>
</feature>
<feature type="binding site" evidence="14">
    <location>
        <position position="318"/>
    </location>
    <ligand>
        <name>Mn(2+)</name>
        <dbReference type="ChEBI" id="CHEBI:29035"/>
        <label>2</label>
    </ligand>
</feature>
<evidence type="ECO:0000256" key="9">
    <source>
        <dbReference type="ARBA" id="ARBA00045316"/>
    </source>
</evidence>
<evidence type="ECO:0000256" key="3">
    <source>
        <dbReference type="ARBA" id="ARBA00022598"/>
    </source>
</evidence>
<gene>
    <name evidence="15" type="primary">rtcB</name>
    <name evidence="16" type="ORF">ENM11_05720</name>
</gene>
<comment type="similarity">
    <text evidence="1 15">Belongs to the RtcB family.</text>
</comment>
<dbReference type="GO" id="GO:0003972">
    <property type="term" value="F:RNA ligase (ATP) activity"/>
    <property type="evidence" value="ECO:0007669"/>
    <property type="project" value="TreeGrafter"/>
</dbReference>
<dbReference type="SUPFAM" id="SSF103365">
    <property type="entry name" value="Hypothetical protein PH1602"/>
    <property type="match status" value="1"/>
</dbReference>
<reference evidence="16" key="1">
    <citation type="journal article" date="2020" name="mSystems">
        <title>Genome- and Community-Level Interaction Insights into Carbon Utilization and Element Cycling Functions of Hydrothermarchaeota in Hydrothermal Sediment.</title>
        <authorList>
            <person name="Zhou Z."/>
            <person name="Liu Y."/>
            <person name="Xu W."/>
            <person name="Pan J."/>
            <person name="Luo Z.H."/>
            <person name="Li M."/>
        </authorList>
    </citation>
    <scope>NUCLEOTIDE SEQUENCE [LARGE SCALE GENOMIC DNA]</scope>
    <source>
        <strain evidence="16">SpSt-1056</strain>
    </source>
</reference>
<evidence type="ECO:0000256" key="4">
    <source>
        <dbReference type="ARBA" id="ARBA00022723"/>
    </source>
</evidence>
<dbReference type="FunFam" id="3.90.1860.10:FF:000001">
    <property type="entry name" value="tRNA-splicing ligase RtcB homolog"/>
    <property type="match status" value="1"/>
</dbReference>
<feature type="binding site" evidence="14">
    <location>
        <position position="74"/>
    </location>
    <ligand>
        <name>Mn(2+)</name>
        <dbReference type="ChEBI" id="CHEBI:29035"/>
        <label>1</label>
    </ligand>
</feature>
<dbReference type="InterPro" id="IPR036025">
    <property type="entry name" value="RtcB-like_sf"/>
</dbReference>
<name>A0A7C5QRH1_CALS0</name>
<comment type="catalytic activity">
    <reaction evidence="11">
        <text>a 3'-end 2',3'-cyclophospho-ribonucleotide-RNA + a 5'-end dephospho-ribonucleoside-RNA + GTP + H2O = a ribonucleotidyl-ribonucleotide-RNA + GMP + diphosphate + H(+)</text>
        <dbReference type="Rhea" id="RHEA:68080"/>
        <dbReference type="Rhea" id="RHEA-COMP:10464"/>
        <dbReference type="Rhea" id="RHEA-COMP:13936"/>
        <dbReference type="Rhea" id="RHEA-COMP:17355"/>
        <dbReference type="ChEBI" id="CHEBI:15377"/>
        <dbReference type="ChEBI" id="CHEBI:15378"/>
        <dbReference type="ChEBI" id="CHEBI:33019"/>
        <dbReference type="ChEBI" id="CHEBI:37565"/>
        <dbReference type="ChEBI" id="CHEBI:58115"/>
        <dbReference type="ChEBI" id="CHEBI:83064"/>
        <dbReference type="ChEBI" id="CHEBI:138284"/>
        <dbReference type="ChEBI" id="CHEBI:173118"/>
        <dbReference type="EC" id="6.5.1.8"/>
    </reaction>
</comment>
<feature type="binding site" evidence="13">
    <location>
        <begin position="367"/>
        <end position="370"/>
    </location>
    <ligand>
        <name>GMP</name>
        <dbReference type="ChEBI" id="CHEBI:58115"/>
    </ligand>
</feature>
<dbReference type="GO" id="GO:0006388">
    <property type="term" value="P:tRNA splicing, via endonucleolytic cleavage and ligation"/>
    <property type="evidence" value="ECO:0007669"/>
    <property type="project" value="UniProtKB-ARBA"/>
</dbReference>
<feature type="binding site" evidence="13">
    <location>
        <begin position="191"/>
        <end position="195"/>
    </location>
    <ligand>
        <name>GMP</name>
        <dbReference type="ChEBI" id="CHEBI:58115"/>
    </ligand>
</feature>
<dbReference type="Gene3D" id="3.90.1860.10">
    <property type="entry name" value="tRNA-splicing ligase RtcB"/>
    <property type="match status" value="1"/>
</dbReference>
<keyword evidence="3 15" id="KW-0436">Ligase</keyword>
<evidence type="ECO:0000313" key="16">
    <source>
        <dbReference type="EMBL" id="HHK68633.1"/>
    </source>
</evidence>
<evidence type="ECO:0000256" key="6">
    <source>
        <dbReference type="ARBA" id="ARBA00023134"/>
    </source>
</evidence>
<keyword evidence="4 14" id="KW-0479">Metal-binding</keyword>
<evidence type="ECO:0000256" key="11">
    <source>
        <dbReference type="ARBA" id="ARBA00049514"/>
    </source>
</evidence>
<dbReference type="InterPro" id="IPR001233">
    <property type="entry name" value="RtcB"/>
</dbReference>
<dbReference type="GO" id="GO:0046872">
    <property type="term" value="F:metal ion binding"/>
    <property type="evidence" value="ECO:0007669"/>
    <property type="project" value="UniProtKB-UniRule"/>
</dbReference>
<evidence type="ECO:0000256" key="10">
    <source>
        <dbReference type="ARBA" id="ARBA00047746"/>
    </source>
</evidence>
<dbReference type="Pfam" id="PF01139">
    <property type="entry name" value="RtcB"/>
    <property type="match status" value="1"/>
</dbReference>
<comment type="caution">
    <text evidence="16">The sequence shown here is derived from an EMBL/GenBank/DDBJ whole genome shotgun (WGS) entry which is preliminary data.</text>
</comment>
<evidence type="ECO:0000256" key="14">
    <source>
        <dbReference type="PIRSR" id="PIRSR601233-3"/>
    </source>
</evidence>
<feature type="binding site" evidence="14">
    <location>
        <position position="224"/>
    </location>
    <ligand>
        <name>Mn(2+)</name>
        <dbReference type="ChEBI" id="CHEBI:29035"/>
        <label>2</label>
    </ligand>
</feature>
<sequence length="470" mass="51409">MKVPVVVYASEKLLEKMKTDRTLEQAVNVASLPGIVKHAIVLPDAHEGYGFPIGGVAAMDATEGVISPGGVGYDINCGVRLMVTNLTLNEVKPKIVELVNTVFRNVPAGLGSRRKDFVVTHSDLDRVALEGARYVIEKYGLGWSDDFKRMEEEGRYPSYKAGNIPDPDPGVVSKEAKARGESQIGTLGSGNHFLEIQRVDRIFDPKAAKAMGIFQEGQITVLIHCGSRGYGHQICSDYLRVMERAVAKYGLSLPDRELACTPANSPEANQYLKAFGCAVNFAFANRQAISHWVRQSFEQVFRKKADDMGMQIVYDVCHNIVKLEKHKVDGSDRDVFVHRKGATRSFPAGHTLIPEVYREVGQPVLIPGSMGTASWVLLGSEKAMSLSFGSTAHGAGREMSRSGAKRRYRGDQVLRELESRGIYVKGDSMETVVEEVDAAYKSVDEVVEVSHQVGIGTKVARLVPIGVVKG</sequence>
<evidence type="ECO:0000256" key="5">
    <source>
        <dbReference type="ARBA" id="ARBA00022741"/>
    </source>
</evidence>
<dbReference type="GO" id="GO:0005525">
    <property type="term" value="F:GTP binding"/>
    <property type="evidence" value="ECO:0007669"/>
    <property type="project" value="UniProtKB-KW"/>
</dbReference>
<comment type="subunit">
    <text evidence="2 15">Monomer.</text>
</comment>
<protein>
    <recommendedName>
        <fullName evidence="8 15">tRNA-splicing ligase RtcB</fullName>
        <ecNumber evidence="15">6.5.1.-</ecNumber>
    </recommendedName>
</protein>
<feature type="binding site" evidence="14">
    <location>
        <position position="192"/>
    </location>
    <ligand>
        <name>Mn(2+)</name>
        <dbReference type="ChEBI" id="CHEBI:29035"/>
        <label>1</label>
    </ligand>
</feature>
<dbReference type="EC" id="6.5.1.-" evidence="15"/>